<dbReference type="PANTHER" id="PTHR48267:SF1">
    <property type="entry name" value="BILIRUBIN OXIDASE"/>
    <property type="match status" value="1"/>
</dbReference>
<dbReference type="RefSeq" id="WP_242950129.1">
    <property type="nucleotide sequence ID" value="NZ_FQXU01000006.1"/>
</dbReference>
<evidence type="ECO:0000259" key="3">
    <source>
        <dbReference type="Pfam" id="PF07731"/>
    </source>
</evidence>
<dbReference type="GO" id="GO:0005507">
    <property type="term" value="F:copper ion binding"/>
    <property type="evidence" value="ECO:0007669"/>
    <property type="project" value="InterPro"/>
</dbReference>
<evidence type="ECO:0000313" key="5">
    <source>
        <dbReference type="EMBL" id="SHI10385.1"/>
    </source>
</evidence>
<dbReference type="EMBL" id="FQXU01000006">
    <property type="protein sequence ID" value="SHI10385.1"/>
    <property type="molecule type" value="Genomic_DNA"/>
</dbReference>
<comment type="similarity">
    <text evidence="1">Belongs to the multicopper oxidase family.</text>
</comment>
<proteinExistence type="inferred from homology"/>
<dbReference type="CDD" id="cd13891">
    <property type="entry name" value="CuRO_3_CotA_like"/>
    <property type="match status" value="1"/>
</dbReference>
<sequence>MSNEFYIDSTNNEIVDPSNPDTIPKFTDKLPRPPVMRPLIENGNVYYEIEMKESYHSFHKQFPLTYIWGYEGIFPGPTIEAVKDKSIWVRWINNLPSKHFLPVDRTLHGVSDSPEVRSVVHLHGANVDWESDGHPDAWFTKDYTFTGKTFKRKVYRYTNHQPGTLMWYHDHSMGITRLNVYAGLAGLYILRDPLEKRLNIPKGNYEIPLMIQDKSFNKDGSLFYPDSPPFPVDVKPSVVPAFLGNTIVVNGKVWPYLNVEPRKYRFRVINGSNTRGYTLSLSNKQNFYQIGTDGGLLHHPVTLDSVELEPAERTDIIVDFSNLKGDTITLNNESPDPNISVIMQFRVCLPLRGEDKTEIPHELTPQSHLTEDLADNSRILTLSASTDHYGRPMLMLNDRMWSDPTTEKPEYDSIEIWNILNLTTFPHPIHIHLVQFKILDRIPFDVSFYQETGKIKYTGPPEAPRDFETGLKDTVKVFPGMITRLIMHFKDHAGDYVWHCHILEHEDHDMMRPIRVLKDSIAIE</sequence>
<dbReference type="InterPro" id="IPR011706">
    <property type="entry name" value="Cu-oxidase_C"/>
</dbReference>
<protein>
    <submittedName>
        <fullName evidence="5">Spore coat protein A</fullName>
    </submittedName>
</protein>
<gene>
    <name evidence="5" type="ORF">SAMN02745941_01926</name>
</gene>
<dbReference type="InterPro" id="IPR045087">
    <property type="entry name" value="Cu-oxidase_fam"/>
</dbReference>
<feature type="domain" description="Plastocyanin-like" evidence="4">
    <location>
        <begin position="118"/>
        <end position="193"/>
    </location>
</feature>
<evidence type="ECO:0000256" key="1">
    <source>
        <dbReference type="ARBA" id="ARBA00010609"/>
    </source>
</evidence>
<dbReference type="InterPro" id="IPR011707">
    <property type="entry name" value="Cu-oxidase-like_N"/>
</dbReference>
<name>A0A1M5YEB5_9CLOT</name>
<dbReference type="Gene3D" id="2.60.40.420">
    <property type="entry name" value="Cupredoxins - blue copper proteins"/>
    <property type="match status" value="3"/>
</dbReference>
<evidence type="ECO:0000259" key="2">
    <source>
        <dbReference type="Pfam" id="PF00394"/>
    </source>
</evidence>
<keyword evidence="5" id="KW-0167">Capsid protein</keyword>
<keyword evidence="5" id="KW-0946">Virion</keyword>
<dbReference type="AlphaFoldDB" id="A0A1M5YEB5"/>
<reference evidence="5 6" key="1">
    <citation type="submission" date="2016-11" db="EMBL/GenBank/DDBJ databases">
        <authorList>
            <person name="Jaros S."/>
            <person name="Januszkiewicz K."/>
            <person name="Wedrychowicz H."/>
        </authorList>
    </citation>
    <scope>NUCLEOTIDE SEQUENCE [LARGE SCALE GENOMIC DNA]</scope>
    <source>
        <strain evidence="5 6">DSM 6191</strain>
    </source>
</reference>
<feature type="domain" description="Plastocyanin-like" evidence="4">
    <location>
        <begin position="65"/>
        <end position="100"/>
    </location>
</feature>
<organism evidence="5 6">
    <name type="scientific">Clostridium intestinale DSM 6191</name>
    <dbReference type="NCBI Taxonomy" id="1121320"/>
    <lineage>
        <taxon>Bacteria</taxon>
        <taxon>Bacillati</taxon>
        <taxon>Bacillota</taxon>
        <taxon>Clostridia</taxon>
        <taxon>Eubacteriales</taxon>
        <taxon>Clostridiaceae</taxon>
        <taxon>Clostridium</taxon>
    </lineage>
</organism>
<dbReference type="Pfam" id="PF07731">
    <property type="entry name" value="Cu-oxidase_2"/>
    <property type="match status" value="1"/>
</dbReference>
<dbReference type="Pfam" id="PF00394">
    <property type="entry name" value="Cu-oxidase"/>
    <property type="match status" value="1"/>
</dbReference>
<evidence type="ECO:0000313" key="6">
    <source>
        <dbReference type="Proteomes" id="UP000184241"/>
    </source>
</evidence>
<dbReference type="CDD" id="cd13868">
    <property type="entry name" value="CuRO_2_CotA_like"/>
    <property type="match status" value="1"/>
</dbReference>
<dbReference type="InterPro" id="IPR008972">
    <property type="entry name" value="Cupredoxin"/>
</dbReference>
<dbReference type="SUPFAM" id="SSF49503">
    <property type="entry name" value="Cupredoxins"/>
    <property type="match status" value="3"/>
</dbReference>
<feature type="domain" description="Plastocyanin-like" evidence="2">
    <location>
        <begin position="247"/>
        <end position="322"/>
    </location>
</feature>
<dbReference type="GO" id="GO:0016491">
    <property type="term" value="F:oxidoreductase activity"/>
    <property type="evidence" value="ECO:0007669"/>
    <property type="project" value="InterPro"/>
</dbReference>
<dbReference type="PANTHER" id="PTHR48267">
    <property type="entry name" value="CUPREDOXIN SUPERFAMILY PROTEIN"/>
    <property type="match status" value="1"/>
</dbReference>
<accession>A0A1M5YEB5</accession>
<dbReference type="Pfam" id="PF07732">
    <property type="entry name" value="Cu-oxidase_3"/>
    <property type="match status" value="2"/>
</dbReference>
<dbReference type="InterPro" id="IPR001117">
    <property type="entry name" value="Cu-oxidase_2nd"/>
</dbReference>
<dbReference type="Proteomes" id="UP000184241">
    <property type="component" value="Unassembled WGS sequence"/>
</dbReference>
<feature type="domain" description="Plastocyanin-like" evidence="3">
    <location>
        <begin position="392"/>
        <end position="518"/>
    </location>
</feature>
<evidence type="ECO:0000259" key="4">
    <source>
        <dbReference type="Pfam" id="PF07732"/>
    </source>
</evidence>
<dbReference type="CDD" id="cd13844">
    <property type="entry name" value="CuRO_1_BOD_CotA_like"/>
    <property type="match status" value="1"/>
</dbReference>